<dbReference type="EMBL" id="MU155493">
    <property type="protein sequence ID" value="KAF9472833.1"/>
    <property type="molecule type" value="Genomic_DNA"/>
</dbReference>
<accession>A0A9P5YN49</accession>
<reference evidence="1" key="1">
    <citation type="submission" date="2020-11" db="EMBL/GenBank/DDBJ databases">
        <authorList>
            <consortium name="DOE Joint Genome Institute"/>
            <person name="Ahrendt S."/>
            <person name="Riley R."/>
            <person name="Andreopoulos W."/>
            <person name="Labutti K."/>
            <person name="Pangilinan J."/>
            <person name="Ruiz-Duenas F.J."/>
            <person name="Barrasa J.M."/>
            <person name="Sanchez-Garcia M."/>
            <person name="Camarero S."/>
            <person name="Miyauchi S."/>
            <person name="Serrano A."/>
            <person name="Linde D."/>
            <person name="Babiker R."/>
            <person name="Drula E."/>
            <person name="Ayuso-Fernandez I."/>
            <person name="Pacheco R."/>
            <person name="Padilla G."/>
            <person name="Ferreira P."/>
            <person name="Barriuso J."/>
            <person name="Kellner H."/>
            <person name="Castanera R."/>
            <person name="Alfaro M."/>
            <person name="Ramirez L."/>
            <person name="Pisabarro A.G."/>
            <person name="Kuo A."/>
            <person name="Tritt A."/>
            <person name="Lipzen A."/>
            <person name="He G."/>
            <person name="Yan M."/>
            <person name="Ng V."/>
            <person name="Cullen D."/>
            <person name="Martin F."/>
            <person name="Rosso M.-N."/>
            <person name="Henrissat B."/>
            <person name="Hibbett D."/>
            <person name="Martinez A.T."/>
            <person name="Grigoriev I.V."/>
        </authorList>
    </citation>
    <scope>NUCLEOTIDE SEQUENCE</scope>
    <source>
        <strain evidence="1">CIRM-BRFM 674</strain>
    </source>
</reference>
<dbReference type="AlphaFoldDB" id="A0A9P5YN49"/>
<evidence type="ECO:0000313" key="2">
    <source>
        <dbReference type="Proteomes" id="UP000807469"/>
    </source>
</evidence>
<organism evidence="1 2">
    <name type="scientific">Pholiota conissans</name>
    <dbReference type="NCBI Taxonomy" id="109636"/>
    <lineage>
        <taxon>Eukaryota</taxon>
        <taxon>Fungi</taxon>
        <taxon>Dikarya</taxon>
        <taxon>Basidiomycota</taxon>
        <taxon>Agaricomycotina</taxon>
        <taxon>Agaricomycetes</taxon>
        <taxon>Agaricomycetidae</taxon>
        <taxon>Agaricales</taxon>
        <taxon>Agaricineae</taxon>
        <taxon>Strophariaceae</taxon>
        <taxon>Pholiota</taxon>
    </lineage>
</organism>
<proteinExistence type="predicted"/>
<evidence type="ECO:0000313" key="1">
    <source>
        <dbReference type="EMBL" id="KAF9472833.1"/>
    </source>
</evidence>
<dbReference type="Proteomes" id="UP000807469">
    <property type="component" value="Unassembled WGS sequence"/>
</dbReference>
<sequence>MAVILEPNSLYIATQMLDEDSTENFHWSFFITDAAGDIEQHEWNMVLGKSWEKYQHYTISDLQATSGPAIYLSFTKLSGNWNPPSSDILQDSLSMVFEERTDIHYCRNRDKGLSCRTWVTKAVRMFVQKGWLFIPTREAWRAIEPNVIIRSRLAALIYLDMKNSQNASNFTPSYGLIDCALDN</sequence>
<name>A0A9P5YN49_9AGAR</name>
<protein>
    <submittedName>
        <fullName evidence="1">Uncharacterized protein</fullName>
    </submittedName>
</protein>
<gene>
    <name evidence="1" type="ORF">BDN70DRAFT_937895</name>
</gene>
<keyword evidence="2" id="KW-1185">Reference proteome</keyword>
<dbReference type="OrthoDB" id="2603374at2759"/>
<comment type="caution">
    <text evidence="1">The sequence shown here is derived from an EMBL/GenBank/DDBJ whole genome shotgun (WGS) entry which is preliminary data.</text>
</comment>